<dbReference type="KEGG" id="dwi:6638304"/>
<keyword evidence="5" id="KW-0010">Activator</keyword>
<feature type="compositionally biased region" description="Basic and acidic residues" evidence="8">
    <location>
        <begin position="179"/>
        <end position="194"/>
    </location>
</feature>
<dbReference type="EMBL" id="CH963846">
    <property type="protein sequence ID" value="EDW72257.1"/>
    <property type="molecule type" value="Genomic_DNA"/>
</dbReference>
<dbReference type="HOGENOM" id="CLU_018644_0_0_1"/>
<feature type="compositionally biased region" description="Basic and acidic residues" evidence="8">
    <location>
        <begin position="374"/>
        <end position="397"/>
    </location>
</feature>
<dbReference type="GO" id="GO:0000791">
    <property type="term" value="C:euchromatin"/>
    <property type="evidence" value="ECO:0007669"/>
    <property type="project" value="EnsemblMetazoa"/>
</dbReference>
<dbReference type="STRING" id="7260.B4MJG8"/>
<evidence type="ECO:0000256" key="3">
    <source>
        <dbReference type="ARBA" id="ARBA00023015"/>
    </source>
</evidence>
<dbReference type="AlphaFoldDB" id="B4MJG8"/>
<dbReference type="PANTHER" id="PTHR13115">
    <property type="entry name" value="RNA POLYMERASE-ASSOCIATED PROTEIN RTF1 HOMOLOG"/>
    <property type="match status" value="1"/>
</dbReference>
<keyword evidence="4" id="KW-0175">Coiled coil</keyword>
<dbReference type="Gene3D" id="3.90.70.200">
    <property type="entry name" value="Plus-3 domain"/>
    <property type="match status" value="1"/>
</dbReference>
<dbReference type="SUPFAM" id="SSF159042">
    <property type="entry name" value="Plus3-like"/>
    <property type="match status" value="1"/>
</dbReference>
<dbReference type="InParanoid" id="B4MJG8"/>
<feature type="region of interest" description="Disordered" evidence="8">
    <location>
        <begin position="1"/>
        <end position="194"/>
    </location>
</feature>
<dbReference type="OMA" id="ISGCYAR"/>
<evidence type="ECO:0000256" key="6">
    <source>
        <dbReference type="ARBA" id="ARBA00023163"/>
    </source>
</evidence>
<dbReference type="InterPro" id="IPR036128">
    <property type="entry name" value="Plus3-like_sf"/>
</dbReference>
<feature type="region of interest" description="Disordered" evidence="8">
    <location>
        <begin position="420"/>
        <end position="467"/>
    </location>
</feature>
<keyword evidence="6" id="KW-0804">Transcription</keyword>
<dbReference type="OrthoDB" id="166375at2759"/>
<evidence type="ECO:0000313" key="11">
    <source>
        <dbReference type="Proteomes" id="UP000007798"/>
    </source>
</evidence>
<dbReference type="GO" id="GO:0003677">
    <property type="term" value="F:DNA binding"/>
    <property type="evidence" value="ECO:0007669"/>
    <property type="project" value="InterPro"/>
</dbReference>
<dbReference type="GO" id="GO:0016593">
    <property type="term" value="C:Cdc73/Paf1 complex"/>
    <property type="evidence" value="ECO:0007669"/>
    <property type="project" value="TreeGrafter"/>
</dbReference>
<dbReference type="Proteomes" id="UP000007798">
    <property type="component" value="Unassembled WGS sequence"/>
</dbReference>
<feature type="compositionally biased region" description="Low complexity" evidence="8">
    <location>
        <begin position="141"/>
        <end position="163"/>
    </location>
</feature>
<evidence type="ECO:0000313" key="10">
    <source>
        <dbReference type="EMBL" id="EDW72257.1"/>
    </source>
</evidence>
<organism evidence="10 11">
    <name type="scientific">Drosophila willistoni</name>
    <name type="common">Fruit fly</name>
    <dbReference type="NCBI Taxonomy" id="7260"/>
    <lineage>
        <taxon>Eukaryota</taxon>
        <taxon>Metazoa</taxon>
        <taxon>Ecdysozoa</taxon>
        <taxon>Arthropoda</taxon>
        <taxon>Hexapoda</taxon>
        <taxon>Insecta</taxon>
        <taxon>Pterygota</taxon>
        <taxon>Neoptera</taxon>
        <taxon>Endopterygota</taxon>
        <taxon>Diptera</taxon>
        <taxon>Brachycera</taxon>
        <taxon>Muscomorpha</taxon>
        <taxon>Ephydroidea</taxon>
        <taxon>Drosophilidae</taxon>
        <taxon>Drosophila</taxon>
        <taxon>Sophophora</taxon>
    </lineage>
</organism>
<dbReference type="SMART" id="SM00719">
    <property type="entry name" value="Plus3"/>
    <property type="match status" value="1"/>
</dbReference>
<feature type="region of interest" description="Disordered" evidence="8">
    <location>
        <begin position="700"/>
        <end position="777"/>
    </location>
</feature>
<sequence length="831" mass="92309">MGKRRTQSLIDSNSSDSDSESDTNLESDLMSLAKKRKKPQNANKASSKSDSDSDWANNKAGGPATKKKKRQKKASRDSSSSESNWDDDSQDEVQPQAPPAAPSTSTAVPEVGGAQRGESEQEEGEVSDSDSDANDQKSDKSNSSSGSDSDSSSNSSSSSSSSDSEFDDGFDDDLMGDEEDRKRLNGLSEKERETEIFKRIEQRDIMRTRWEIERKLKLARRGEKEKIEKSKKSKGDRAKNKLKKKQKKEKKAKKASEMQEAAAAANSQTIPSASSALATSTNELDARSALENKRQSPILSRGGDANDALPSTSGGMTTSPAMGPPNDRDSEEAASSAGVNDYFDHKERSKERKKNVEANKTDDKRSNAMAMLKAKREGKAKREEEEAAKRQAERERDDDKEELENVSGCKSAVKLKASEIYSDDSGSSDWDDDEAKPSGKRSRSISSKASSESDDDDDAQEKKAKSPVFITTREDLNKLRLSRHKMERFVNLPIFEATVMNCFVRISIGNNDQKAVYRVAEIVGVVETGKIYTLGTTRTNRGLRLKHGTSERVFRLEFISNQEFTESEFNKWSEVCQQSHVQMPTIDLIEIKQGDIRKALNYEYKDEDVDKIVEEKNRFRNRPTNYAMRKTCLMKERDAAMLRGEYNLAQDLGTQIDQLESRASELDKRRSHTLNLISYINDRNRKRNVEDAEKAIMEEARANKGQKISDPFTRRITQPRMGFKGGKKDEEDGVQMAALPPPPTNKKRPGANEAGSSSSSSAGNSHSSSGSKSADGKDYSLYSLHDFDIDLDVPLPVSSSNAVPKPASKPAETVSKRSLNLEDYKKKRGLI</sequence>
<gene>
    <name evidence="10" type="primary">Dwil\GK20812</name>
    <name evidence="10" type="ORF">Dwil_GK20812</name>
</gene>
<evidence type="ECO:0000256" key="7">
    <source>
        <dbReference type="ARBA" id="ARBA00023242"/>
    </source>
</evidence>
<feature type="compositionally biased region" description="Acidic residues" evidence="8">
    <location>
        <begin position="120"/>
        <end position="133"/>
    </location>
</feature>
<feature type="compositionally biased region" description="Low complexity" evidence="8">
    <location>
        <begin position="751"/>
        <end position="773"/>
    </location>
</feature>
<reference evidence="10 11" key="1">
    <citation type="journal article" date="2007" name="Nature">
        <title>Evolution of genes and genomes on the Drosophila phylogeny.</title>
        <authorList>
            <consortium name="Drosophila 12 Genomes Consortium"/>
            <person name="Clark A.G."/>
            <person name="Eisen M.B."/>
            <person name="Smith D.R."/>
            <person name="Bergman C.M."/>
            <person name="Oliver B."/>
            <person name="Markow T.A."/>
            <person name="Kaufman T.C."/>
            <person name="Kellis M."/>
            <person name="Gelbart W."/>
            <person name="Iyer V.N."/>
            <person name="Pollard D.A."/>
            <person name="Sackton T.B."/>
            <person name="Larracuente A.M."/>
            <person name="Singh N.D."/>
            <person name="Abad J.P."/>
            <person name="Abt D.N."/>
            <person name="Adryan B."/>
            <person name="Aguade M."/>
            <person name="Akashi H."/>
            <person name="Anderson W.W."/>
            <person name="Aquadro C.F."/>
            <person name="Ardell D.H."/>
            <person name="Arguello R."/>
            <person name="Artieri C.G."/>
            <person name="Barbash D.A."/>
            <person name="Barker D."/>
            <person name="Barsanti P."/>
            <person name="Batterham P."/>
            <person name="Batzoglou S."/>
            <person name="Begun D."/>
            <person name="Bhutkar A."/>
            <person name="Blanco E."/>
            <person name="Bosak S.A."/>
            <person name="Bradley R.K."/>
            <person name="Brand A.D."/>
            <person name="Brent M.R."/>
            <person name="Brooks A.N."/>
            <person name="Brown R.H."/>
            <person name="Butlin R.K."/>
            <person name="Caggese C."/>
            <person name="Calvi B.R."/>
            <person name="Bernardo de Carvalho A."/>
            <person name="Caspi A."/>
            <person name="Castrezana S."/>
            <person name="Celniker S.E."/>
            <person name="Chang J.L."/>
            <person name="Chapple C."/>
            <person name="Chatterji S."/>
            <person name="Chinwalla A."/>
            <person name="Civetta A."/>
            <person name="Clifton S.W."/>
            <person name="Comeron J.M."/>
            <person name="Costello J.C."/>
            <person name="Coyne J.A."/>
            <person name="Daub J."/>
            <person name="David R.G."/>
            <person name="Delcher A.L."/>
            <person name="Delehaunty K."/>
            <person name="Do C.B."/>
            <person name="Ebling H."/>
            <person name="Edwards K."/>
            <person name="Eickbush T."/>
            <person name="Evans J.D."/>
            <person name="Filipski A."/>
            <person name="Findeiss S."/>
            <person name="Freyhult E."/>
            <person name="Fulton L."/>
            <person name="Fulton R."/>
            <person name="Garcia A.C."/>
            <person name="Gardiner A."/>
            <person name="Garfield D.A."/>
            <person name="Garvin B.E."/>
            <person name="Gibson G."/>
            <person name="Gilbert D."/>
            <person name="Gnerre S."/>
            <person name="Godfrey J."/>
            <person name="Good R."/>
            <person name="Gotea V."/>
            <person name="Gravely B."/>
            <person name="Greenberg A.J."/>
            <person name="Griffiths-Jones S."/>
            <person name="Gross S."/>
            <person name="Guigo R."/>
            <person name="Gustafson E.A."/>
            <person name="Haerty W."/>
            <person name="Hahn M.W."/>
            <person name="Halligan D.L."/>
            <person name="Halpern A.L."/>
            <person name="Halter G.M."/>
            <person name="Han M.V."/>
            <person name="Heger A."/>
            <person name="Hillier L."/>
            <person name="Hinrichs A.S."/>
            <person name="Holmes I."/>
            <person name="Hoskins R.A."/>
            <person name="Hubisz M.J."/>
            <person name="Hultmark D."/>
            <person name="Huntley M.A."/>
            <person name="Jaffe D.B."/>
            <person name="Jagadeeshan S."/>
            <person name="Jeck W.R."/>
            <person name="Johnson J."/>
            <person name="Jones C.D."/>
            <person name="Jordan W.C."/>
            <person name="Karpen G.H."/>
            <person name="Kataoka E."/>
            <person name="Keightley P.D."/>
            <person name="Kheradpour P."/>
            <person name="Kirkness E.F."/>
            <person name="Koerich L.B."/>
            <person name="Kristiansen K."/>
            <person name="Kudrna D."/>
            <person name="Kulathinal R.J."/>
            <person name="Kumar S."/>
            <person name="Kwok R."/>
            <person name="Lander E."/>
            <person name="Langley C.H."/>
            <person name="Lapoint R."/>
            <person name="Lazzaro B.P."/>
            <person name="Lee S.J."/>
            <person name="Levesque L."/>
            <person name="Li R."/>
            <person name="Lin C.F."/>
            <person name="Lin M.F."/>
            <person name="Lindblad-Toh K."/>
            <person name="Llopart A."/>
            <person name="Long M."/>
            <person name="Low L."/>
            <person name="Lozovsky E."/>
            <person name="Lu J."/>
            <person name="Luo M."/>
            <person name="Machado C.A."/>
            <person name="Makalowski W."/>
            <person name="Marzo M."/>
            <person name="Matsuda M."/>
            <person name="Matzkin L."/>
            <person name="McAllister B."/>
            <person name="McBride C.S."/>
            <person name="McKernan B."/>
            <person name="McKernan K."/>
            <person name="Mendez-Lago M."/>
            <person name="Minx P."/>
            <person name="Mollenhauer M.U."/>
            <person name="Montooth K."/>
            <person name="Mount S.M."/>
            <person name="Mu X."/>
            <person name="Myers E."/>
            <person name="Negre B."/>
            <person name="Newfeld S."/>
            <person name="Nielsen R."/>
            <person name="Noor M.A."/>
            <person name="O'Grady P."/>
            <person name="Pachter L."/>
            <person name="Papaceit M."/>
            <person name="Parisi M.J."/>
            <person name="Parisi M."/>
            <person name="Parts L."/>
            <person name="Pedersen J.S."/>
            <person name="Pesole G."/>
            <person name="Phillippy A.M."/>
            <person name="Ponting C.P."/>
            <person name="Pop M."/>
            <person name="Porcelli D."/>
            <person name="Powell J.R."/>
            <person name="Prohaska S."/>
            <person name="Pruitt K."/>
            <person name="Puig M."/>
            <person name="Quesneville H."/>
            <person name="Ram K.R."/>
            <person name="Rand D."/>
            <person name="Rasmussen M.D."/>
            <person name="Reed L.K."/>
            <person name="Reenan R."/>
            <person name="Reily A."/>
            <person name="Remington K.A."/>
            <person name="Rieger T.T."/>
            <person name="Ritchie M.G."/>
            <person name="Robin C."/>
            <person name="Rogers Y.H."/>
            <person name="Rohde C."/>
            <person name="Rozas J."/>
            <person name="Rubenfield M.J."/>
            <person name="Ruiz A."/>
            <person name="Russo S."/>
            <person name="Salzberg S.L."/>
            <person name="Sanchez-Gracia A."/>
            <person name="Saranga D.J."/>
            <person name="Sato H."/>
            <person name="Schaeffer S.W."/>
            <person name="Schatz M.C."/>
            <person name="Schlenke T."/>
            <person name="Schwartz R."/>
            <person name="Segarra C."/>
            <person name="Singh R.S."/>
            <person name="Sirot L."/>
            <person name="Sirota M."/>
            <person name="Sisneros N.B."/>
            <person name="Smith C.D."/>
            <person name="Smith T.F."/>
            <person name="Spieth J."/>
            <person name="Stage D.E."/>
            <person name="Stark A."/>
            <person name="Stephan W."/>
            <person name="Strausberg R.L."/>
            <person name="Strempel S."/>
            <person name="Sturgill D."/>
            <person name="Sutton G."/>
            <person name="Sutton G.G."/>
            <person name="Tao W."/>
            <person name="Teichmann S."/>
            <person name="Tobari Y.N."/>
            <person name="Tomimura Y."/>
            <person name="Tsolas J.M."/>
            <person name="Valente V.L."/>
            <person name="Venter E."/>
            <person name="Venter J.C."/>
            <person name="Vicario S."/>
            <person name="Vieira F.G."/>
            <person name="Vilella A.J."/>
            <person name="Villasante A."/>
            <person name="Walenz B."/>
            <person name="Wang J."/>
            <person name="Wasserman M."/>
            <person name="Watts T."/>
            <person name="Wilson D."/>
            <person name="Wilson R.K."/>
            <person name="Wing R.A."/>
            <person name="Wolfner M.F."/>
            <person name="Wong A."/>
            <person name="Wong G.K."/>
            <person name="Wu C.I."/>
            <person name="Wu G."/>
            <person name="Yamamoto D."/>
            <person name="Yang H.P."/>
            <person name="Yang S.P."/>
            <person name="Yorke J.A."/>
            <person name="Yoshida K."/>
            <person name="Zdobnov E."/>
            <person name="Zhang P."/>
            <person name="Zhang Y."/>
            <person name="Zimin A.V."/>
            <person name="Baldwin J."/>
            <person name="Abdouelleil A."/>
            <person name="Abdulkadir J."/>
            <person name="Abebe A."/>
            <person name="Abera B."/>
            <person name="Abreu J."/>
            <person name="Acer S.C."/>
            <person name="Aftuck L."/>
            <person name="Alexander A."/>
            <person name="An P."/>
            <person name="Anderson E."/>
            <person name="Anderson S."/>
            <person name="Arachi H."/>
            <person name="Azer M."/>
            <person name="Bachantsang P."/>
            <person name="Barry A."/>
            <person name="Bayul T."/>
            <person name="Berlin A."/>
            <person name="Bessette D."/>
            <person name="Bloom T."/>
            <person name="Blye J."/>
            <person name="Boguslavskiy L."/>
            <person name="Bonnet C."/>
            <person name="Boukhgalter B."/>
            <person name="Bourzgui I."/>
            <person name="Brown A."/>
            <person name="Cahill P."/>
            <person name="Channer S."/>
            <person name="Cheshatsang Y."/>
            <person name="Chuda L."/>
            <person name="Citroen M."/>
            <person name="Collymore A."/>
            <person name="Cooke P."/>
            <person name="Costello M."/>
            <person name="D'Aco K."/>
            <person name="Daza R."/>
            <person name="De Haan G."/>
            <person name="DeGray S."/>
            <person name="DeMaso C."/>
            <person name="Dhargay N."/>
            <person name="Dooley K."/>
            <person name="Dooley E."/>
            <person name="Doricent M."/>
            <person name="Dorje P."/>
            <person name="Dorjee K."/>
            <person name="Dupes A."/>
            <person name="Elong R."/>
            <person name="Falk J."/>
            <person name="Farina A."/>
            <person name="Faro S."/>
            <person name="Ferguson D."/>
            <person name="Fisher S."/>
            <person name="Foley C.D."/>
            <person name="Franke A."/>
            <person name="Friedrich D."/>
            <person name="Gadbois L."/>
            <person name="Gearin G."/>
            <person name="Gearin C.R."/>
            <person name="Giannoukos G."/>
            <person name="Goode T."/>
            <person name="Graham J."/>
            <person name="Grandbois E."/>
            <person name="Grewal S."/>
            <person name="Gyaltsen K."/>
            <person name="Hafez N."/>
            <person name="Hagos B."/>
            <person name="Hall J."/>
            <person name="Henson C."/>
            <person name="Hollinger A."/>
            <person name="Honan T."/>
            <person name="Huard M.D."/>
            <person name="Hughes L."/>
            <person name="Hurhula B."/>
            <person name="Husby M.E."/>
            <person name="Kamat A."/>
            <person name="Kanga B."/>
            <person name="Kashin S."/>
            <person name="Khazanovich D."/>
            <person name="Kisner P."/>
            <person name="Lance K."/>
            <person name="Lara M."/>
            <person name="Lee W."/>
            <person name="Lennon N."/>
            <person name="Letendre F."/>
            <person name="LeVine R."/>
            <person name="Lipovsky A."/>
            <person name="Liu X."/>
            <person name="Liu J."/>
            <person name="Liu S."/>
            <person name="Lokyitsang T."/>
            <person name="Lokyitsang Y."/>
            <person name="Lubonja R."/>
            <person name="Lui A."/>
            <person name="MacDonald P."/>
            <person name="Magnisalis V."/>
            <person name="Maru K."/>
            <person name="Matthews C."/>
            <person name="McCusker W."/>
            <person name="McDonough S."/>
            <person name="Mehta T."/>
            <person name="Meldrim J."/>
            <person name="Meneus L."/>
            <person name="Mihai O."/>
            <person name="Mihalev A."/>
            <person name="Mihova T."/>
            <person name="Mittelman R."/>
            <person name="Mlenga V."/>
            <person name="Montmayeur A."/>
            <person name="Mulrain L."/>
            <person name="Navidi A."/>
            <person name="Naylor J."/>
            <person name="Negash T."/>
            <person name="Nguyen T."/>
            <person name="Nguyen N."/>
            <person name="Nicol R."/>
            <person name="Norbu C."/>
            <person name="Norbu N."/>
            <person name="Novod N."/>
            <person name="O'Neill B."/>
            <person name="Osman S."/>
            <person name="Markiewicz E."/>
            <person name="Oyono O.L."/>
            <person name="Patti C."/>
            <person name="Phunkhang P."/>
            <person name="Pierre F."/>
            <person name="Priest M."/>
            <person name="Raghuraman S."/>
            <person name="Rege F."/>
            <person name="Reyes R."/>
            <person name="Rise C."/>
            <person name="Rogov P."/>
            <person name="Ross K."/>
            <person name="Ryan E."/>
            <person name="Settipalli S."/>
            <person name="Shea T."/>
            <person name="Sherpa N."/>
            <person name="Shi L."/>
            <person name="Shih D."/>
            <person name="Sparrow T."/>
            <person name="Spaulding J."/>
            <person name="Stalker J."/>
            <person name="Stange-Thomann N."/>
            <person name="Stavropoulos S."/>
            <person name="Stone C."/>
            <person name="Strader C."/>
            <person name="Tesfaye S."/>
            <person name="Thomson T."/>
            <person name="Thoulutsang Y."/>
            <person name="Thoulutsang D."/>
            <person name="Topham K."/>
            <person name="Topping I."/>
            <person name="Tsamla T."/>
            <person name="Vassiliev H."/>
            <person name="Vo A."/>
            <person name="Wangchuk T."/>
            <person name="Wangdi T."/>
            <person name="Weiand M."/>
            <person name="Wilkinson J."/>
            <person name="Wilson A."/>
            <person name="Yadav S."/>
            <person name="Young G."/>
            <person name="Yu Q."/>
            <person name="Zembek L."/>
            <person name="Zhong D."/>
            <person name="Zimmer A."/>
            <person name="Zwirko Z."/>
            <person name="Jaffe D.B."/>
            <person name="Alvarez P."/>
            <person name="Brockman W."/>
            <person name="Butler J."/>
            <person name="Chin C."/>
            <person name="Gnerre S."/>
            <person name="Grabherr M."/>
            <person name="Kleber M."/>
            <person name="Mauceli E."/>
            <person name="MacCallum I."/>
        </authorList>
    </citation>
    <scope>NUCLEOTIDE SEQUENCE [LARGE SCALE GENOMIC DNA]</scope>
    <source>
        <strain evidence="11">Tucson 14030-0811.24</strain>
    </source>
</reference>
<feature type="compositionally biased region" description="Polar residues" evidence="8">
    <location>
        <begin position="269"/>
        <end position="283"/>
    </location>
</feature>
<keyword evidence="11" id="KW-1185">Reference proteome</keyword>
<dbReference type="FunCoup" id="B4MJG8">
    <property type="interactions" value="2285"/>
</dbReference>
<evidence type="ECO:0000256" key="1">
    <source>
        <dbReference type="ARBA" id="ARBA00004642"/>
    </source>
</evidence>
<keyword evidence="7" id="KW-0539">Nucleus</keyword>
<evidence type="ECO:0000256" key="8">
    <source>
        <dbReference type="SAM" id="MobiDB-lite"/>
    </source>
</evidence>
<feature type="compositionally biased region" description="Basic and acidic residues" evidence="8">
    <location>
        <begin position="342"/>
        <end position="366"/>
    </location>
</feature>
<feature type="region of interest" description="Disordered" evidence="8">
    <location>
        <begin position="793"/>
        <end position="831"/>
    </location>
</feature>
<dbReference type="GO" id="GO:0045944">
    <property type="term" value="P:positive regulation of transcription by RNA polymerase II"/>
    <property type="evidence" value="ECO:0007669"/>
    <property type="project" value="EnsemblMetazoa"/>
</dbReference>
<feature type="compositionally biased region" description="Acidic residues" evidence="8">
    <location>
        <begin position="164"/>
        <end position="178"/>
    </location>
</feature>
<dbReference type="GO" id="GO:1990269">
    <property type="term" value="F:RNA polymerase II C-terminal domain phosphoserine binding"/>
    <property type="evidence" value="ECO:0007669"/>
    <property type="project" value="TreeGrafter"/>
</dbReference>
<dbReference type="PhylomeDB" id="B4MJG8"/>
<feature type="compositionally biased region" description="Basic and acidic residues" evidence="8">
    <location>
        <begin position="284"/>
        <end position="294"/>
    </location>
</feature>
<evidence type="ECO:0000259" key="9">
    <source>
        <dbReference type="PROSITE" id="PS51360"/>
    </source>
</evidence>
<comment type="subcellular location">
    <subcellularLocation>
        <location evidence="1">Nucleus</location>
        <location evidence="1">Nucleoplasm</location>
    </subcellularLocation>
</comment>
<dbReference type="Pfam" id="PF03126">
    <property type="entry name" value="Plus-3"/>
    <property type="match status" value="1"/>
</dbReference>
<dbReference type="PANTHER" id="PTHR13115:SF8">
    <property type="entry name" value="RNA POLYMERASE-ASSOCIATED PROTEIN RTF1 HOMOLOG"/>
    <property type="match status" value="1"/>
</dbReference>
<evidence type="ECO:0000256" key="2">
    <source>
        <dbReference type="ARBA" id="ARBA00022553"/>
    </source>
</evidence>
<feature type="compositionally biased region" description="Low complexity" evidence="8">
    <location>
        <begin position="41"/>
        <end position="60"/>
    </location>
</feature>
<dbReference type="PROSITE" id="PS51360">
    <property type="entry name" value="PLUS3"/>
    <property type="match status" value="1"/>
</dbReference>
<proteinExistence type="predicted"/>
<feature type="compositionally biased region" description="Basic and acidic residues" evidence="8">
    <location>
        <begin position="215"/>
        <end position="239"/>
    </location>
</feature>
<dbReference type="FunFam" id="3.90.70.200:FF:000001">
    <property type="entry name" value="RNA polymerase-associated protein RTF1 homolog"/>
    <property type="match status" value="1"/>
</dbReference>
<evidence type="ECO:0000256" key="4">
    <source>
        <dbReference type="ARBA" id="ARBA00023054"/>
    </source>
</evidence>
<feature type="domain" description="Plus3" evidence="9">
    <location>
        <begin position="470"/>
        <end position="601"/>
    </location>
</feature>
<dbReference type="InterPro" id="IPR004343">
    <property type="entry name" value="Plus-3_dom"/>
</dbReference>
<name>B4MJG8_DROWI</name>
<protein>
    <recommendedName>
        <fullName evidence="9">Plus3 domain-containing protein</fullName>
    </recommendedName>
</protein>
<evidence type="ECO:0000256" key="5">
    <source>
        <dbReference type="ARBA" id="ARBA00023159"/>
    </source>
</evidence>
<accession>B4MJG8</accession>
<dbReference type="eggNOG" id="KOG2402">
    <property type="taxonomic scope" value="Eukaryota"/>
</dbReference>
<keyword evidence="3" id="KW-0805">Transcription regulation</keyword>
<keyword evidence="2" id="KW-0597">Phosphoprotein</keyword>
<feature type="compositionally biased region" description="Low complexity" evidence="8">
    <location>
        <begin position="258"/>
        <end position="268"/>
    </location>
</feature>
<feature type="region of interest" description="Disordered" evidence="8">
    <location>
        <begin position="215"/>
        <end position="406"/>
    </location>
</feature>
<feature type="compositionally biased region" description="Basic residues" evidence="8">
    <location>
        <begin position="240"/>
        <end position="253"/>
    </location>
</feature>
<feature type="compositionally biased region" description="Polar residues" evidence="8">
    <location>
        <begin position="309"/>
        <end position="320"/>
    </location>
</feature>